<feature type="compositionally biased region" description="Basic and acidic residues" evidence="1">
    <location>
        <begin position="38"/>
        <end position="54"/>
    </location>
</feature>
<gene>
    <name evidence="3" type="ORF">AV274_4412</name>
</gene>
<reference evidence="3 4" key="1">
    <citation type="submission" date="2016-05" db="EMBL/GenBank/DDBJ databases">
        <title>Nuclear genome of Blastocystis sp. subtype 1 NandII.</title>
        <authorList>
            <person name="Gentekaki E."/>
            <person name="Curtis B."/>
            <person name="Stairs C."/>
            <person name="Eme L."/>
            <person name="Herman E."/>
            <person name="Klimes V."/>
            <person name="Arias M.C."/>
            <person name="Elias M."/>
            <person name="Hilliou F."/>
            <person name="Klute M."/>
            <person name="Malik S.-B."/>
            <person name="Pightling A."/>
            <person name="Rachubinski R."/>
            <person name="Salas D."/>
            <person name="Schlacht A."/>
            <person name="Suga H."/>
            <person name="Archibald J."/>
            <person name="Ball S.G."/>
            <person name="Clark G."/>
            <person name="Dacks J."/>
            <person name="Van Der Giezen M."/>
            <person name="Tsaousis A."/>
            <person name="Roger A."/>
        </authorList>
    </citation>
    <scope>NUCLEOTIDE SEQUENCE [LARGE SCALE GENOMIC DNA]</scope>
    <source>
        <strain evidence="4">ATCC 50177 / NandII</strain>
    </source>
</reference>
<protein>
    <submittedName>
        <fullName evidence="3">Uncharacterized protein</fullName>
    </submittedName>
</protein>
<keyword evidence="4" id="KW-1185">Reference proteome</keyword>
<evidence type="ECO:0000256" key="2">
    <source>
        <dbReference type="SAM" id="Phobius"/>
    </source>
</evidence>
<feature type="transmembrane region" description="Helical" evidence="2">
    <location>
        <begin position="7"/>
        <end position="26"/>
    </location>
</feature>
<evidence type="ECO:0000256" key="1">
    <source>
        <dbReference type="SAM" id="MobiDB-lite"/>
    </source>
</evidence>
<evidence type="ECO:0000313" key="4">
    <source>
        <dbReference type="Proteomes" id="UP000078348"/>
    </source>
</evidence>
<keyword evidence="2" id="KW-1133">Transmembrane helix</keyword>
<dbReference type="AlphaFoldDB" id="A0A196SA68"/>
<keyword evidence="2" id="KW-0472">Membrane</keyword>
<feature type="region of interest" description="Disordered" evidence="1">
    <location>
        <begin position="29"/>
        <end position="54"/>
    </location>
</feature>
<name>A0A196SA68_BLAHN</name>
<organism evidence="3 4">
    <name type="scientific">Blastocystis sp. subtype 1 (strain ATCC 50177 / NandII)</name>
    <dbReference type="NCBI Taxonomy" id="478820"/>
    <lineage>
        <taxon>Eukaryota</taxon>
        <taxon>Sar</taxon>
        <taxon>Stramenopiles</taxon>
        <taxon>Bigyra</taxon>
        <taxon>Opalozoa</taxon>
        <taxon>Opalinata</taxon>
        <taxon>Blastocystidae</taxon>
        <taxon>Blastocystis</taxon>
    </lineage>
</organism>
<comment type="caution">
    <text evidence="3">The sequence shown here is derived from an EMBL/GenBank/DDBJ whole genome shotgun (WGS) entry which is preliminary data.</text>
</comment>
<dbReference type="Proteomes" id="UP000078348">
    <property type="component" value="Unassembled WGS sequence"/>
</dbReference>
<evidence type="ECO:0000313" key="3">
    <source>
        <dbReference type="EMBL" id="OAO13918.1"/>
    </source>
</evidence>
<keyword evidence="2" id="KW-0812">Transmembrane</keyword>
<proteinExistence type="predicted"/>
<dbReference type="EMBL" id="LXWW01000312">
    <property type="protein sequence ID" value="OAO13918.1"/>
    <property type="molecule type" value="Genomic_DNA"/>
</dbReference>
<accession>A0A196SA68</accession>
<sequence>MRNLSSFITSALVIGALIGTTAYVWFKTRDDEEEEESKEEKTEETQQTEEKKPVSNDAVIPLDVMIDLINEVSDTMILVYQHLGMMAIDMTQKGMEEEEVFKEIADKYKSTMAVVEKQSCEVHGFTPEQYKASFEHYAAQDLQSFKNACYPCRYLLSKIENTQIEDPNLPANLTMERTLIIFQGIAELSNRCTDRILTMLCKEMNMDEEHVKAAVQEHPSLQNQVFDLVIDAEKGSKKRILQDEGIEEAQLIISNLLHRDDDGYSKQMETITASRTQQLARLGLSN</sequence>